<evidence type="ECO:0000313" key="15">
    <source>
        <dbReference type="RefSeq" id="XP_032809978.1"/>
    </source>
</evidence>
<sequence length="250" mass="27931">MCIDTCSSVCTHLCVYPYEVQHCYVSVNCDAFVNMKTSEVRPLKKFGTVLICVHDPGRHRCKFHIPVAVAAAAVGQPLLTPRKVAVTRSASRAFIGGRCEAIETLASRVRPKPQVFFPPQQVRTHGAKRSPRDPGQKMIKRVIALEGDIIRTLSYRNRYVRVPEGHCWVEGDHHGQSLDSNSFGPVSVGLLHARASHVVWPPNRWRRLQRDVPPNRDPIYVSAAGSDDEGDEDDAEAKGKDVKHSRDKRP</sequence>
<comment type="similarity">
    <text evidence="2">Belongs to the peptidase S26 family. IMP2 subfamily.</text>
</comment>
<dbReference type="GO" id="GO:0042720">
    <property type="term" value="C:mitochondrial inner membrane peptidase complex"/>
    <property type="evidence" value="ECO:0007669"/>
    <property type="project" value="InterPro"/>
</dbReference>
<keyword evidence="10" id="KW-0496">Mitochondrion</keyword>
<evidence type="ECO:0000256" key="1">
    <source>
        <dbReference type="ARBA" id="ARBA00004434"/>
    </source>
</evidence>
<keyword evidence="14" id="KW-1185">Reference proteome</keyword>
<protein>
    <recommendedName>
        <fullName evidence="4">Mitochondrial inner membrane protease subunit 2</fullName>
    </recommendedName>
</protein>
<evidence type="ECO:0000256" key="10">
    <source>
        <dbReference type="ARBA" id="ARBA00023128"/>
    </source>
</evidence>
<dbReference type="InterPro" id="IPR019533">
    <property type="entry name" value="Peptidase_S26"/>
</dbReference>
<evidence type="ECO:0000313" key="14">
    <source>
        <dbReference type="Proteomes" id="UP001318040"/>
    </source>
</evidence>
<keyword evidence="5 15" id="KW-0645">Protease</keyword>
<dbReference type="FunFam" id="2.10.109.10:FF:000045">
    <property type="entry name" value="Inner mitochondrial membrane peptidase subunit 2"/>
    <property type="match status" value="1"/>
</dbReference>
<dbReference type="KEGG" id="pmrn:116942324"/>
<evidence type="ECO:0000256" key="5">
    <source>
        <dbReference type="ARBA" id="ARBA00022670"/>
    </source>
</evidence>
<feature type="domain" description="Peptidase S26" evidence="13">
    <location>
        <begin position="155"/>
        <end position="200"/>
    </location>
</feature>
<keyword evidence="9" id="KW-1133">Transmembrane helix</keyword>
<organism evidence="14 15">
    <name type="scientific">Petromyzon marinus</name>
    <name type="common">Sea lamprey</name>
    <dbReference type="NCBI Taxonomy" id="7757"/>
    <lineage>
        <taxon>Eukaryota</taxon>
        <taxon>Metazoa</taxon>
        <taxon>Chordata</taxon>
        <taxon>Craniata</taxon>
        <taxon>Vertebrata</taxon>
        <taxon>Cyclostomata</taxon>
        <taxon>Hyperoartia</taxon>
        <taxon>Petromyzontiformes</taxon>
        <taxon>Petromyzontidae</taxon>
        <taxon>Petromyzon</taxon>
    </lineage>
</organism>
<evidence type="ECO:0000256" key="3">
    <source>
        <dbReference type="ARBA" id="ARBA00011805"/>
    </source>
</evidence>
<evidence type="ECO:0000256" key="6">
    <source>
        <dbReference type="ARBA" id="ARBA00022692"/>
    </source>
</evidence>
<evidence type="ECO:0000256" key="8">
    <source>
        <dbReference type="ARBA" id="ARBA00022801"/>
    </source>
</evidence>
<evidence type="ECO:0000256" key="7">
    <source>
        <dbReference type="ARBA" id="ARBA00022792"/>
    </source>
</evidence>
<keyword evidence="11" id="KW-0472">Membrane</keyword>
<keyword evidence="8" id="KW-0378">Hydrolase</keyword>
<reference evidence="15" key="1">
    <citation type="submission" date="2025-08" db="UniProtKB">
        <authorList>
            <consortium name="RefSeq"/>
        </authorList>
    </citation>
    <scope>IDENTIFICATION</scope>
    <source>
        <tissue evidence="15">Sperm</tissue>
    </source>
</reference>
<feature type="region of interest" description="Disordered" evidence="12">
    <location>
        <begin position="208"/>
        <end position="250"/>
    </location>
</feature>
<comment type="subcellular location">
    <subcellularLocation>
        <location evidence="1">Mitochondrion inner membrane</location>
        <topology evidence="1">Single-pass membrane protein</topology>
    </subcellularLocation>
</comment>
<evidence type="ECO:0000259" key="13">
    <source>
        <dbReference type="Pfam" id="PF10502"/>
    </source>
</evidence>
<dbReference type="InterPro" id="IPR000223">
    <property type="entry name" value="Pept_S26A_signal_pept_1"/>
</dbReference>
<dbReference type="PANTHER" id="PTHR46041">
    <property type="entry name" value="MITOCHONDRIAL INNER MEMBRANE PROTEASE SUBUNIT 2"/>
    <property type="match status" value="1"/>
</dbReference>
<dbReference type="GO" id="GO:0006627">
    <property type="term" value="P:protein processing involved in protein targeting to mitochondrion"/>
    <property type="evidence" value="ECO:0007669"/>
    <property type="project" value="InterPro"/>
</dbReference>
<dbReference type="PANTHER" id="PTHR46041:SF2">
    <property type="entry name" value="MITOCHONDRIAL INNER MEMBRANE PROTEASE SUBUNIT 2"/>
    <property type="match status" value="1"/>
</dbReference>
<evidence type="ECO:0000256" key="4">
    <source>
        <dbReference type="ARBA" id="ARBA00013650"/>
    </source>
</evidence>
<dbReference type="PRINTS" id="PR00727">
    <property type="entry name" value="LEADERPTASE"/>
</dbReference>
<dbReference type="InterPro" id="IPR036286">
    <property type="entry name" value="LexA/Signal_pep-like_sf"/>
</dbReference>
<accession>A0AAJ7WV98</accession>
<dbReference type="GO" id="GO:0006465">
    <property type="term" value="P:signal peptide processing"/>
    <property type="evidence" value="ECO:0007669"/>
    <property type="project" value="InterPro"/>
</dbReference>
<dbReference type="Proteomes" id="UP001318040">
    <property type="component" value="Chromosome 14"/>
</dbReference>
<dbReference type="CDD" id="cd06530">
    <property type="entry name" value="S26_SPase_I"/>
    <property type="match status" value="1"/>
</dbReference>
<keyword evidence="7" id="KW-0999">Mitochondrion inner membrane</keyword>
<evidence type="ECO:0000256" key="2">
    <source>
        <dbReference type="ARBA" id="ARBA00007066"/>
    </source>
</evidence>
<dbReference type="CTD" id="83943"/>
<dbReference type="AlphaFoldDB" id="A0AAJ7WV98"/>
<dbReference type="SUPFAM" id="SSF51306">
    <property type="entry name" value="LexA/Signal peptidase"/>
    <property type="match status" value="1"/>
</dbReference>
<name>A0AAJ7WV98_PETMA</name>
<evidence type="ECO:0000256" key="12">
    <source>
        <dbReference type="SAM" id="MobiDB-lite"/>
    </source>
</evidence>
<evidence type="ECO:0000256" key="11">
    <source>
        <dbReference type="ARBA" id="ARBA00023136"/>
    </source>
</evidence>
<proteinExistence type="inferred from homology"/>
<feature type="compositionally biased region" description="Acidic residues" evidence="12">
    <location>
        <begin position="226"/>
        <end position="235"/>
    </location>
</feature>
<dbReference type="InterPro" id="IPR037730">
    <property type="entry name" value="IMP2"/>
</dbReference>
<dbReference type="RefSeq" id="XP_032809978.1">
    <property type="nucleotide sequence ID" value="XM_032954087.1"/>
</dbReference>
<keyword evidence="6" id="KW-0812">Transmembrane</keyword>
<feature type="compositionally biased region" description="Basic and acidic residues" evidence="12">
    <location>
        <begin position="236"/>
        <end position="250"/>
    </location>
</feature>
<evidence type="ECO:0000256" key="9">
    <source>
        <dbReference type="ARBA" id="ARBA00022989"/>
    </source>
</evidence>
<comment type="subunit">
    <text evidence="3">Heterodimer of 2 subunits, IMMPL1 and IMMPL2.</text>
</comment>
<dbReference type="Gene3D" id="2.10.109.10">
    <property type="entry name" value="Umud Fragment, subunit A"/>
    <property type="match status" value="1"/>
</dbReference>
<dbReference type="GO" id="GO:0004252">
    <property type="term" value="F:serine-type endopeptidase activity"/>
    <property type="evidence" value="ECO:0007669"/>
    <property type="project" value="InterPro"/>
</dbReference>
<gene>
    <name evidence="15" type="primary">IMMP2L</name>
</gene>
<dbReference type="Pfam" id="PF10502">
    <property type="entry name" value="Peptidase_S26"/>
    <property type="match status" value="1"/>
</dbReference>